<name>A0A0H5RE43_9EUKA</name>
<keyword evidence="1" id="KW-0479">Metal-binding</keyword>
<protein>
    <recommendedName>
        <fullName evidence="2">HIT-type domain-containing protein</fullName>
    </recommendedName>
</protein>
<dbReference type="InterPro" id="IPR007529">
    <property type="entry name" value="Znf_HIT"/>
</dbReference>
<feature type="domain" description="HIT-type" evidence="2">
    <location>
        <begin position="16"/>
        <end position="50"/>
    </location>
</feature>
<feature type="non-terminal residue" evidence="3">
    <location>
        <position position="1"/>
    </location>
</feature>
<dbReference type="EMBL" id="HACM01011594">
    <property type="protein sequence ID" value="CRZ12036.1"/>
    <property type="molecule type" value="Transcribed_RNA"/>
</dbReference>
<dbReference type="AlphaFoldDB" id="A0A0H5RE43"/>
<dbReference type="PROSITE" id="PS51083">
    <property type="entry name" value="ZF_HIT"/>
    <property type="match status" value="1"/>
</dbReference>
<keyword evidence="1" id="KW-0863">Zinc-finger</keyword>
<dbReference type="GO" id="GO:0008270">
    <property type="term" value="F:zinc ion binding"/>
    <property type="evidence" value="ECO:0007669"/>
    <property type="project" value="UniProtKB-UniRule"/>
</dbReference>
<organism evidence="3">
    <name type="scientific">Spongospora subterranea</name>
    <dbReference type="NCBI Taxonomy" id="70186"/>
    <lineage>
        <taxon>Eukaryota</taxon>
        <taxon>Sar</taxon>
        <taxon>Rhizaria</taxon>
        <taxon>Endomyxa</taxon>
        <taxon>Phytomyxea</taxon>
        <taxon>Plasmodiophorida</taxon>
        <taxon>Plasmodiophoridae</taxon>
        <taxon>Spongospora</taxon>
    </lineage>
</organism>
<dbReference type="Pfam" id="PF04438">
    <property type="entry name" value="zf-HIT"/>
    <property type="match status" value="1"/>
</dbReference>
<feature type="non-terminal residue" evidence="3">
    <location>
        <position position="136"/>
    </location>
</feature>
<keyword evidence="1" id="KW-0862">Zinc</keyword>
<dbReference type="Gene3D" id="3.30.60.190">
    <property type="match status" value="1"/>
</dbReference>
<dbReference type="CDD" id="cd23024">
    <property type="entry name" value="zf-HIT_ZNHIT2-3"/>
    <property type="match status" value="1"/>
</dbReference>
<dbReference type="SUPFAM" id="SSF144232">
    <property type="entry name" value="HIT/MYND zinc finger-like"/>
    <property type="match status" value="1"/>
</dbReference>
<accession>A0A0H5RE43</accession>
<evidence type="ECO:0000256" key="1">
    <source>
        <dbReference type="PROSITE-ProRule" id="PRU00453"/>
    </source>
</evidence>
<proteinExistence type="predicted"/>
<evidence type="ECO:0000313" key="3">
    <source>
        <dbReference type="EMBL" id="CRZ12036.1"/>
    </source>
</evidence>
<reference evidence="3" key="1">
    <citation type="submission" date="2015-04" db="EMBL/GenBank/DDBJ databases">
        <title>The genome sequence of the plant pathogenic Rhizarian Plasmodiophora brassicae reveals insights in its biotrophic life cycle and the origin of chitin synthesis.</title>
        <authorList>
            <person name="Schwelm A."/>
            <person name="Fogelqvist J."/>
            <person name="Knaust A."/>
            <person name="Julke S."/>
            <person name="Lilja T."/>
            <person name="Dhandapani V."/>
            <person name="Bonilla-Rosso G."/>
            <person name="Karlsson M."/>
            <person name="Shevchenko A."/>
            <person name="Choi S.R."/>
            <person name="Kim H.G."/>
            <person name="Park J.Y."/>
            <person name="Lim Y.P."/>
            <person name="Ludwig-Muller J."/>
            <person name="Dixelius C."/>
        </authorList>
    </citation>
    <scope>NUCLEOTIDE SEQUENCE</scope>
    <source>
        <tissue evidence="3">Potato root galls</tissue>
    </source>
</reference>
<sequence length="136" mass="15261">PDFATPSRMADLSSLCHVCSQEPAKYKCSKCRIVKYCSVSCYKRHTKDTCQAEVSISDTPQSVKAVSIDTNPALSGVLCAKLLNSVELKNALSDSRLRFVLKEIIQSKNPRNCLIDHMKQDRDFSQFIEQMLTAIE</sequence>
<evidence type="ECO:0000259" key="2">
    <source>
        <dbReference type="PROSITE" id="PS51083"/>
    </source>
</evidence>